<comment type="caution">
    <text evidence="2">The sequence shown here is derived from an EMBL/GenBank/DDBJ whole genome shotgun (WGS) entry which is preliminary data.</text>
</comment>
<evidence type="ECO:0000313" key="2">
    <source>
        <dbReference type="EMBL" id="KPV54391.1"/>
    </source>
</evidence>
<reference evidence="2 3" key="1">
    <citation type="submission" date="2015-09" db="EMBL/GenBank/DDBJ databases">
        <title>Draft genome sequence of Kouleothrix aurantiaca JCM 19913.</title>
        <authorList>
            <person name="Hemp J."/>
        </authorList>
    </citation>
    <scope>NUCLEOTIDE SEQUENCE [LARGE SCALE GENOMIC DNA]</scope>
    <source>
        <strain evidence="2 3">COM-B</strain>
    </source>
</reference>
<evidence type="ECO:0000256" key="1">
    <source>
        <dbReference type="SAM" id="MobiDB-lite"/>
    </source>
</evidence>
<feature type="compositionally biased region" description="Polar residues" evidence="1">
    <location>
        <begin position="242"/>
        <end position="253"/>
    </location>
</feature>
<gene>
    <name evidence="2" type="ORF">SE17_04095</name>
</gene>
<dbReference type="EMBL" id="LJCR01000065">
    <property type="protein sequence ID" value="KPV54391.1"/>
    <property type="molecule type" value="Genomic_DNA"/>
</dbReference>
<organism evidence="2 3">
    <name type="scientific">Kouleothrix aurantiaca</name>
    <dbReference type="NCBI Taxonomy" id="186479"/>
    <lineage>
        <taxon>Bacteria</taxon>
        <taxon>Bacillati</taxon>
        <taxon>Chloroflexota</taxon>
        <taxon>Chloroflexia</taxon>
        <taxon>Chloroflexales</taxon>
        <taxon>Roseiflexineae</taxon>
        <taxon>Roseiflexaceae</taxon>
        <taxon>Kouleothrix</taxon>
    </lineage>
</organism>
<sequence>MTATMDDTSVEFHAIESRLQSIGRPREETRMLGDLAFRHDLQVRALPKTGGAIAVDEPTAQRYTQLYKEGADLGPLVVLDTPDVTGLVVDGFHRGHALRTLYGTQWRTTPVTVVVFDGTEDDARMLACELNSARGLQFTGPDWLKIAEVYLGTLFRQGTNPSDNSVARILGVTRYYVAEARKRLEPHFPDLPTTRISNRRKDDGTPVQRPPTYTTKPLTGFDRDDDDAFQQAPAGAPPRQPLSRQSRSGSPTDSSRHHGSASRAGHARPTVIDEVIRQRIADWDLPEPVIQQGDPIAITLRWTMVDEHGEPSDGAAMSAMDFQLIPPAVRHRLRALLEAVDAD</sequence>
<evidence type="ECO:0008006" key="4">
    <source>
        <dbReference type="Google" id="ProtNLM"/>
    </source>
</evidence>
<proteinExistence type="predicted"/>
<name>A0A0P9DFM4_9CHLR</name>
<dbReference type="Proteomes" id="UP000050509">
    <property type="component" value="Unassembled WGS sequence"/>
</dbReference>
<protein>
    <recommendedName>
        <fullName evidence="4">ParB/Sulfiredoxin domain-containing protein</fullName>
    </recommendedName>
</protein>
<keyword evidence="3" id="KW-1185">Reference proteome</keyword>
<dbReference type="AlphaFoldDB" id="A0A0P9DFM4"/>
<evidence type="ECO:0000313" key="3">
    <source>
        <dbReference type="Proteomes" id="UP000050509"/>
    </source>
</evidence>
<feature type="region of interest" description="Disordered" evidence="1">
    <location>
        <begin position="188"/>
        <end position="270"/>
    </location>
</feature>
<accession>A0A0P9DFM4</accession>